<evidence type="ECO:0000256" key="3">
    <source>
        <dbReference type="ARBA" id="ARBA00023004"/>
    </source>
</evidence>
<dbReference type="RefSeq" id="WP_129046140.1">
    <property type="nucleotide sequence ID" value="NZ_SDHX01000001.1"/>
</dbReference>
<evidence type="ECO:0000313" key="8">
    <source>
        <dbReference type="Proteomes" id="UP000290218"/>
    </source>
</evidence>
<evidence type="ECO:0000256" key="5">
    <source>
        <dbReference type="SAM" id="SignalP"/>
    </source>
</evidence>
<dbReference type="Pfam" id="PF00034">
    <property type="entry name" value="Cytochrom_C"/>
    <property type="match status" value="1"/>
</dbReference>
<reference evidence="7 8" key="1">
    <citation type="submission" date="2019-01" db="EMBL/GenBank/DDBJ databases">
        <title>Lacunisphaera sp. strain TWA-58.</title>
        <authorList>
            <person name="Chen W.-M."/>
        </authorList>
    </citation>
    <scope>NUCLEOTIDE SEQUENCE [LARGE SCALE GENOMIC DNA]</scope>
    <source>
        <strain evidence="7 8">TWA-58</strain>
    </source>
</reference>
<organism evidence="7 8">
    <name type="scientific">Oleiharenicola lentus</name>
    <dbReference type="NCBI Taxonomy" id="2508720"/>
    <lineage>
        <taxon>Bacteria</taxon>
        <taxon>Pseudomonadati</taxon>
        <taxon>Verrucomicrobiota</taxon>
        <taxon>Opitutia</taxon>
        <taxon>Opitutales</taxon>
        <taxon>Opitutaceae</taxon>
        <taxon>Oleiharenicola</taxon>
    </lineage>
</organism>
<dbReference type="Proteomes" id="UP000290218">
    <property type="component" value="Unassembled WGS sequence"/>
</dbReference>
<evidence type="ECO:0000256" key="4">
    <source>
        <dbReference type="PROSITE-ProRule" id="PRU00433"/>
    </source>
</evidence>
<dbReference type="AlphaFoldDB" id="A0A4Q1C794"/>
<keyword evidence="5" id="KW-0732">Signal</keyword>
<keyword evidence="1 4" id="KW-0349">Heme</keyword>
<dbReference type="InterPro" id="IPR009056">
    <property type="entry name" value="Cyt_c-like_dom"/>
</dbReference>
<protein>
    <submittedName>
        <fullName evidence="7">C-type cytochrome</fullName>
    </submittedName>
</protein>
<dbReference type="PROSITE" id="PS51007">
    <property type="entry name" value="CYTC"/>
    <property type="match status" value="1"/>
</dbReference>
<feature type="domain" description="Cytochrome c" evidence="6">
    <location>
        <begin position="28"/>
        <end position="136"/>
    </location>
</feature>
<evidence type="ECO:0000313" key="7">
    <source>
        <dbReference type="EMBL" id="RXK54777.1"/>
    </source>
</evidence>
<evidence type="ECO:0000256" key="2">
    <source>
        <dbReference type="ARBA" id="ARBA00022723"/>
    </source>
</evidence>
<keyword evidence="8" id="KW-1185">Reference proteome</keyword>
<dbReference type="InterPro" id="IPR036909">
    <property type="entry name" value="Cyt_c-like_dom_sf"/>
</dbReference>
<gene>
    <name evidence="7" type="ORF">ESB00_02445</name>
</gene>
<keyword evidence="3 4" id="KW-0408">Iron</keyword>
<evidence type="ECO:0000256" key="1">
    <source>
        <dbReference type="ARBA" id="ARBA00022617"/>
    </source>
</evidence>
<sequence length="145" mass="15374">MKTRLLVLLLGIVTTVPLAAADPVAPAALLNRGRYLVEGIGLCADCHSPRNEKGEFVTAHWLRGAPIGFTPAVPMPVWAPVAPPIAGLPSMTAEQAVKFLMEGKRPDGTMPRPPMPAYRLNEEDARAMVAYLKSLGDAPAVAAQP</sequence>
<proteinExistence type="predicted"/>
<dbReference type="OrthoDB" id="9811281at2"/>
<feature type="signal peptide" evidence="5">
    <location>
        <begin position="1"/>
        <end position="20"/>
    </location>
</feature>
<evidence type="ECO:0000259" key="6">
    <source>
        <dbReference type="PROSITE" id="PS51007"/>
    </source>
</evidence>
<dbReference type="EMBL" id="SDHX01000001">
    <property type="protein sequence ID" value="RXK54777.1"/>
    <property type="molecule type" value="Genomic_DNA"/>
</dbReference>
<dbReference type="GO" id="GO:0009055">
    <property type="term" value="F:electron transfer activity"/>
    <property type="evidence" value="ECO:0007669"/>
    <property type="project" value="InterPro"/>
</dbReference>
<dbReference type="GO" id="GO:0046872">
    <property type="term" value="F:metal ion binding"/>
    <property type="evidence" value="ECO:0007669"/>
    <property type="project" value="UniProtKB-KW"/>
</dbReference>
<accession>A0A4Q1C794</accession>
<dbReference type="GO" id="GO:0020037">
    <property type="term" value="F:heme binding"/>
    <property type="evidence" value="ECO:0007669"/>
    <property type="project" value="InterPro"/>
</dbReference>
<keyword evidence="2 4" id="KW-0479">Metal-binding</keyword>
<dbReference type="SUPFAM" id="SSF46626">
    <property type="entry name" value="Cytochrome c"/>
    <property type="match status" value="1"/>
</dbReference>
<dbReference type="Gene3D" id="1.10.760.10">
    <property type="entry name" value="Cytochrome c-like domain"/>
    <property type="match status" value="1"/>
</dbReference>
<feature type="chain" id="PRO_5020852159" evidence="5">
    <location>
        <begin position="21"/>
        <end position="145"/>
    </location>
</feature>
<comment type="caution">
    <text evidence="7">The sequence shown here is derived from an EMBL/GenBank/DDBJ whole genome shotgun (WGS) entry which is preliminary data.</text>
</comment>
<name>A0A4Q1C794_9BACT</name>